<protein>
    <submittedName>
        <fullName evidence="1">Uncharacterized protein</fullName>
    </submittedName>
</protein>
<reference evidence="1" key="1">
    <citation type="journal article" date="2023" name="G3 (Bethesda)">
        <title>A reference genome for the long-term kleptoplast-retaining sea slug Elysia crispata morphotype clarki.</title>
        <authorList>
            <person name="Eastman K.E."/>
            <person name="Pendleton A.L."/>
            <person name="Shaikh M.A."/>
            <person name="Suttiyut T."/>
            <person name="Ogas R."/>
            <person name="Tomko P."/>
            <person name="Gavelis G."/>
            <person name="Widhalm J.R."/>
            <person name="Wisecaver J.H."/>
        </authorList>
    </citation>
    <scope>NUCLEOTIDE SEQUENCE</scope>
    <source>
        <strain evidence="1">ECLA1</strain>
    </source>
</reference>
<comment type="caution">
    <text evidence="1">The sequence shown here is derived from an EMBL/GenBank/DDBJ whole genome shotgun (WGS) entry which is preliminary data.</text>
</comment>
<accession>A0AAE0YBB9</accession>
<dbReference type="EMBL" id="JAWDGP010006510">
    <property type="protein sequence ID" value="KAK3739633.1"/>
    <property type="molecule type" value="Genomic_DNA"/>
</dbReference>
<name>A0AAE0YBB9_9GAST</name>
<evidence type="ECO:0000313" key="2">
    <source>
        <dbReference type="Proteomes" id="UP001283361"/>
    </source>
</evidence>
<sequence>MSKQDVLFKQMAVRVLMAEIDLRNVYEYGQKDGIEVSQPNVELSFGTRPRYSEGMIKRFIRLTELKNTHSRITFKSHTIHRSLDKLMAQELSCETRATQRERTH</sequence>
<organism evidence="1 2">
    <name type="scientific">Elysia crispata</name>
    <name type="common">lettuce slug</name>
    <dbReference type="NCBI Taxonomy" id="231223"/>
    <lineage>
        <taxon>Eukaryota</taxon>
        <taxon>Metazoa</taxon>
        <taxon>Spiralia</taxon>
        <taxon>Lophotrochozoa</taxon>
        <taxon>Mollusca</taxon>
        <taxon>Gastropoda</taxon>
        <taxon>Heterobranchia</taxon>
        <taxon>Euthyneura</taxon>
        <taxon>Panpulmonata</taxon>
        <taxon>Sacoglossa</taxon>
        <taxon>Placobranchoidea</taxon>
        <taxon>Plakobranchidae</taxon>
        <taxon>Elysia</taxon>
    </lineage>
</organism>
<dbReference type="Proteomes" id="UP001283361">
    <property type="component" value="Unassembled WGS sequence"/>
</dbReference>
<keyword evidence="2" id="KW-1185">Reference proteome</keyword>
<proteinExistence type="predicted"/>
<evidence type="ECO:0000313" key="1">
    <source>
        <dbReference type="EMBL" id="KAK3739633.1"/>
    </source>
</evidence>
<dbReference type="AlphaFoldDB" id="A0AAE0YBB9"/>
<gene>
    <name evidence="1" type="ORF">RRG08_008241</name>
</gene>